<evidence type="ECO:0000256" key="2">
    <source>
        <dbReference type="PIRSR" id="PIRSR000915-1"/>
    </source>
</evidence>
<keyword evidence="4" id="KW-0479">Metal-binding</keyword>
<comment type="caution">
    <text evidence="5">The sequence shown here is derived from an EMBL/GenBank/DDBJ whole genome shotgun (WGS) entry which is preliminary data.</text>
</comment>
<evidence type="ECO:0000256" key="1">
    <source>
        <dbReference type="PIRNR" id="PIRNR000915"/>
    </source>
</evidence>
<dbReference type="GO" id="GO:0005737">
    <property type="term" value="C:cytoplasm"/>
    <property type="evidence" value="ECO:0007669"/>
    <property type="project" value="TreeGrafter"/>
</dbReference>
<dbReference type="Gene3D" id="3.40.50.1000">
    <property type="entry name" value="HAD superfamily/HAD-like"/>
    <property type="match status" value="2"/>
</dbReference>
<keyword evidence="5" id="KW-0378">Hydrolase</keyword>
<dbReference type="PANTHER" id="PTHR19288">
    <property type="entry name" value="4-NITROPHENYLPHOSPHATASE-RELATED"/>
    <property type="match status" value="1"/>
</dbReference>
<feature type="binding site" evidence="4">
    <location>
        <position position="15"/>
    </location>
    <ligand>
        <name>Mg(2+)</name>
        <dbReference type="ChEBI" id="CHEBI:18420"/>
    </ligand>
</feature>
<dbReference type="GO" id="GO:0016791">
    <property type="term" value="F:phosphatase activity"/>
    <property type="evidence" value="ECO:0007669"/>
    <property type="project" value="TreeGrafter"/>
</dbReference>
<dbReference type="Pfam" id="PF13344">
    <property type="entry name" value="Hydrolase_6"/>
    <property type="match status" value="1"/>
</dbReference>
<dbReference type="RefSeq" id="WP_065573208.1">
    <property type="nucleotide sequence ID" value="NZ_JAHHXH010000010.1"/>
</dbReference>
<proteinExistence type="inferred from homology"/>
<dbReference type="PANTHER" id="PTHR19288:SF95">
    <property type="entry name" value="D-GLYCEROL 3-PHOSPHATE PHOSPHATASE"/>
    <property type="match status" value="1"/>
</dbReference>
<dbReference type="NCBIfam" id="TIGR01549">
    <property type="entry name" value="HAD-SF-IA-v1"/>
    <property type="match status" value="1"/>
</dbReference>
<evidence type="ECO:0000256" key="3">
    <source>
        <dbReference type="PIRSR" id="PIRSR000915-2"/>
    </source>
</evidence>
<feature type="binding site" evidence="4">
    <location>
        <position position="17"/>
    </location>
    <ligand>
        <name>Mg(2+)</name>
        <dbReference type="ChEBI" id="CHEBI:18420"/>
    </ligand>
</feature>
<feature type="active site" description="Proton donor" evidence="2">
    <location>
        <position position="17"/>
    </location>
</feature>
<keyword evidence="4" id="KW-0460">Magnesium</keyword>
<name>A0AAP3AM46_MICLU</name>
<dbReference type="Proteomes" id="UP001205867">
    <property type="component" value="Unassembled WGS sequence"/>
</dbReference>
<dbReference type="Pfam" id="PF13242">
    <property type="entry name" value="Hydrolase_like"/>
    <property type="match status" value="1"/>
</dbReference>
<comment type="cofactor">
    <cofactor evidence="4">
        <name>Mg(2+)</name>
        <dbReference type="ChEBI" id="CHEBI:18420"/>
    </cofactor>
    <text evidence="4">Divalent metal ions. Mg(2+) is the most effective.</text>
</comment>
<dbReference type="SUPFAM" id="SSF56784">
    <property type="entry name" value="HAD-like"/>
    <property type="match status" value="1"/>
</dbReference>
<dbReference type="InterPro" id="IPR006439">
    <property type="entry name" value="HAD-SF_hydro_IA"/>
</dbReference>
<dbReference type="PIRSF" id="PIRSF000915">
    <property type="entry name" value="PGP-type_phosphatase"/>
    <property type="match status" value="1"/>
</dbReference>
<dbReference type="AlphaFoldDB" id="A0AAP3AM46"/>
<feature type="active site" description="Nucleophile" evidence="2">
    <location>
        <position position="15"/>
    </location>
</feature>
<evidence type="ECO:0000313" key="5">
    <source>
        <dbReference type="EMBL" id="MCV7630017.1"/>
    </source>
</evidence>
<organism evidence="5 6">
    <name type="scientific">Micrococcus luteus</name>
    <name type="common">Micrococcus lysodeikticus</name>
    <dbReference type="NCBI Taxonomy" id="1270"/>
    <lineage>
        <taxon>Bacteria</taxon>
        <taxon>Bacillati</taxon>
        <taxon>Actinomycetota</taxon>
        <taxon>Actinomycetes</taxon>
        <taxon>Micrococcales</taxon>
        <taxon>Micrococcaceae</taxon>
        <taxon>Micrococcus</taxon>
    </lineage>
</organism>
<feature type="binding site" evidence="3">
    <location>
        <position position="191"/>
    </location>
    <ligand>
        <name>substrate</name>
    </ligand>
</feature>
<dbReference type="EMBL" id="JALXKZ020000053">
    <property type="protein sequence ID" value="MCV7630017.1"/>
    <property type="molecule type" value="Genomic_DNA"/>
</dbReference>
<gene>
    <name evidence="5" type="ORF">M3A82_011835</name>
</gene>
<evidence type="ECO:0000256" key="4">
    <source>
        <dbReference type="PIRSR" id="PIRSR000915-3"/>
    </source>
</evidence>
<dbReference type="InterPro" id="IPR036412">
    <property type="entry name" value="HAD-like_sf"/>
</dbReference>
<evidence type="ECO:0000313" key="6">
    <source>
        <dbReference type="Proteomes" id="UP001205867"/>
    </source>
</evidence>
<dbReference type="InterPro" id="IPR023214">
    <property type="entry name" value="HAD_sf"/>
</dbReference>
<dbReference type="InterPro" id="IPR006357">
    <property type="entry name" value="HAD-SF_hydro_IIA"/>
</dbReference>
<feature type="binding site" evidence="4">
    <location>
        <position position="214"/>
    </location>
    <ligand>
        <name>Mg(2+)</name>
        <dbReference type="ChEBI" id="CHEBI:18420"/>
    </ligand>
</feature>
<protein>
    <submittedName>
        <fullName evidence="5">HAD-IIA family hydrolase</fullName>
    </submittedName>
</protein>
<sequence length="276" mass="28022">MSTTFFDGHDGLLCDLDGVVYAGGGAIAGAVETLSMLQERGVPVGFVTNNASRAPESVAEHLRTLGVPAQAGQVFGSAPAGVDLLEETLGRRTGRVLVVGSAYLRAVVEERGYEVVASAAQRPDAVIQGFDPGLGWADLAEAAYAVRAGATWVATNLDASIPRAEGIAPGNGALVEAVGRATGTAPVAAGKPEPRLFRTAAEALGLARPLVVGDRLDTDIRGGNAAGFDTVLVLTGIDTRETAAAAPGPDRPTWVRAHLPALLAGGAEGSADPRRG</sequence>
<accession>A0AAP3AM46</accession>
<dbReference type="NCBIfam" id="TIGR01460">
    <property type="entry name" value="HAD-SF-IIA"/>
    <property type="match status" value="1"/>
</dbReference>
<dbReference type="GO" id="GO:0046872">
    <property type="term" value="F:metal ion binding"/>
    <property type="evidence" value="ECO:0007669"/>
    <property type="project" value="UniProtKB-KW"/>
</dbReference>
<reference evidence="5" key="1">
    <citation type="submission" date="2023-06" db="EMBL/GenBank/DDBJ databases">
        <title>lsaBGC provides a comprehensive framework for evolutionary analysis of biosynthetic gene clusters within focal taxa.</title>
        <authorList>
            <person name="Salamzade R."/>
            <person name="Sandstrom S."/>
            <person name="Kalan L.R."/>
        </authorList>
    </citation>
    <scope>NUCLEOTIDE SEQUENCE</scope>
    <source>
        <strain evidence="5">P3-SID899</strain>
    </source>
</reference>
<comment type="similarity">
    <text evidence="1">Belongs to the HAD-like hydrolase superfamily.</text>
</comment>